<dbReference type="PANTHER" id="PTHR38042">
    <property type="entry name" value="UROPORPHYRINOGEN-III SYNTHASE, CHLOROPLASTIC"/>
    <property type="match status" value="1"/>
</dbReference>
<dbReference type="SUPFAM" id="SSF69618">
    <property type="entry name" value="HemD-like"/>
    <property type="match status" value="1"/>
</dbReference>
<dbReference type="EMBL" id="UGNV01000001">
    <property type="protein sequence ID" value="STX29884.1"/>
    <property type="molecule type" value="Genomic_DNA"/>
</dbReference>
<evidence type="ECO:0000313" key="12">
    <source>
        <dbReference type="Proteomes" id="UP000254968"/>
    </source>
</evidence>
<comment type="similarity">
    <text evidence="2 9">Belongs to the uroporphyrinogen-III synthase family.</text>
</comment>
<gene>
    <name evidence="11" type="ORF">NCTC13315_02440</name>
</gene>
<dbReference type="InterPro" id="IPR036108">
    <property type="entry name" value="4pyrrol_syn_uPrphyn_synt_sf"/>
</dbReference>
<dbReference type="Proteomes" id="UP000254968">
    <property type="component" value="Unassembled WGS sequence"/>
</dbReference>
<dbReference type="GO" id="GO:0008168">
    <property type="term" value="F:methyltransferase activity"/>
    <property type="evidence" value="ECO:0007669"/>
    <property type="project" value="UniProtKB-KW"/>
</dbReference>
<evidence type="ECO:0000256" key="5">
    <source>
        <dbReference type="ARBA" id="ARBA00023244"/>
    </source>
</evidence>
<evidence type="ECO:0000256" key="8">
    <source>
        <dbReference type="ARBA" id="ARBA00048617"/>
    </source>
</evidence>
<dbReference type="Gene3D" id="3.40.50.10090">
    <property type="match status" value="2"/>
</dbReference>
<proteinExistence type="inferred from homology"/>
<dbReference type="OrthoDB" id="9787650at2"/>
<evidence type="ECO:0000313" key="11">
    <source>
        <dbReference type="EMBL" id="STX29884.1"/>
    </source>
</evidence>
<evidence type="ECO:0000256" key="9">
    <source>
        <dbReference type="RuleBase" id="RU366031"/>
    </source>
</evidence>
<evidence type="ECO:0000259" key="10">
    <source>
        <dbReference type="Pfam" id="PF02602"/>
    </source>
</evidence>
<comment type="catalytic activity">
    <reaction evidence="8 9">
        <text>hydroxymethylbilane = uroporphyrinogen III + H2O</text>
        <dbReference type="Rhea" id="RHEA:18965"/>
        <dbReference type="ChEBI" id="CHEBI:15377"/>
        <dbReference type="ChEBI" id="CHEBI:57308"/>
        <dbReference type="ChEBI" id="CHEBI:57845"/>
        <dbReference type="EC" id="4.2.1.75"/>
    </reaction>
</comment>
<dbReference type="AlphaFoldDB" id="A0A378IC59"/>
<keyword evidence="11" id="KW-0808">Transferase</keyword>
<evidence type="ECO:0000256" key="3">
    <source>
        <dbReference type="ARBA" id="ARBA00013109"/>
    </source>
</evidence>
<comment type="pathway">
    <text evidence="1 9">Porphyrin-containing compound metabolism; protoporphyrin-IX biosynthesis; coproporphyrinogen-III from 5-aminolevulinate: step 3/4.</text>
</comment>
<evidence type="ECO:0000256" key="4">
    <source>
        <dbReference type="ARBA" id="ARBA00023239"/>
    </source>
</evidence>
<protein>
    <recommendedName>
        <fullName evidence="7 9">Uroporphyrinogen-III synthase</fullName>
        <ecNumber evidence="3 9">4.2.1.75</ecNumber>
    </recommendedName>
</protein>
<dbReference type="Pfam" id="PF02602">
    <property type="entry name" value="HEM4"/>
    <property type="match status" value="1"/>
</dbReference>
<comment type="function">
    <text evidence="6 9">Catalyzes cyclization of the linear tetrapyrrole, hydroxymethylbilane, to the macrocyclic uroporphyrinogen III.</text>
</comment>
<evidence type="ECO:0000256" key="2">
    <source>
        <dbReference type="ARBA" id="ARBA00008133"/>
    </source>
</evidence>
<keyword evidence="5 9" id="KW-0627">Porphyrin biosynthesis</keyword>
<keyword evidence="12" id="KW-1185">Reference proteome</keyword>
<keyword evidence="4 9" id="KW-0456">Lyase</keyword>
<dbReference type="RefSeq" id="WP_115303542.1">
    <property type="nucleotide sequence ID" value="NZ_CAAAHO010000002.1"/>
</dbReference>
<evidence type="ECO:0000256" key="1">
    <source>
        <dbReference type="ARBA" id="ARBA00004772"/>
    </source>
</evidence>
<feature type="domain" description="Tetrapyrrole biosynthesis uroporphyrinogen III synthase" evidence="10">
    <location>
        <begin position="28"/>
        <end position="239"/>
    </location>
</feature>
<accession>A0A378IC59</accession>
<evidence type="ECO:0000256" key="6">
    <source>
        <dbReference type="ARBA" id="ARBA00037589"/>
    </source>
</evidence>
<dbReference type="PANTHER" id="PTHR38042:SF1">
    <property type="entry name" value="UROPORPHYRINOGEN-III SYNTHASE, CHLOROPLASTIC"/>
    <property type="match status" value="1"/>
</dbReference>
<organism evidence="11 12">
    <name type="scientific">Legionella beliardensis</name>
    <dbReference type="NCBI Taxonomy" id="91822"/>
    <lineage>
        <taxon>Bacteria</taxon>
        <taxon>Pseudomonadati</taxon>
        <taxon>Pseudomonadota</taxon>
        <taxon>Gammaproteobacteria</taxon>
        <taxon>Legionellales</taxon>
        <taxon>Legionellaceae</taxon>
        <taxon>Legionella</taxon>
    </lineage>
</organism>
<dbReference type="GO" id="GO:0006782">
    <property type="term" value="P:protoporphyrinogen IX biosynthetic process"/>
    <property type="evidence" value="ECO:0007669"/>
    <property type="project" value="UniProtKB-UniRule"/>
</dbReference>
<dbReference type="GO" id="GO:0006780">
    <property type="term" value="P:uroporphyrinogen III biosynthetic process"/>
    <property type="evidence" value="ECO:0007669"/>
    <property type="project" value="UniProtKB-UniRule"/>
</dbReference>
<name>A0A378IC59_9GAMM</name>
<dbReference type="GO" id="GO:0032259">
    <property type="term" value="P:methylation"/>
    <property type="evidence" value="ECO:0007669"/>
    <property type="project" value="UniProtKB-KW"/>
</dbReference>
<dbReference type="EC" id="4.2.1.75" evidence="3 9"/>
<dbReference type="InterPro" id="IPR003754">
    <property type="entry name" value="4pyrrol_synth_uPrphyn_synth"/>
</dbReference>
<dbReference type="InterPro" id="IPR039793">
    <property type="entry name" value="UROS/Hem4"/>
</dbReference>
<evidence type="ECO:0000256" key="7">
    <source>
        <dbReference type="ARBA" id="ARBA00040167"/>
    </source>
</evidence>
<dbReference type="UniPathway" id="UPA00251">
    <property type="reaction ID" value="UER00320"/>
</dbReference>
<dbReference type="CDD" id="cd06578">
    <property type="entry name" value="HemD"/>
    <property type="match status" value="1"/>
</dbReference>
<reference evidence="11 12" key="1">
    <citation type="submission" date="2018-06" db="EMBL/GenBank/DDBJ databases">
        <authorList>
            <consortium name="Pathogen Informatics"/>
            <person name="Doyle S."/>
        </authorList>
    </citation>
    <scope>NUCLEOTIDE SEQUENCE [LARGE SCALE GENOMIC DNA]</scope>
    <source>
        <strain evidence="11 12">NCTC13315</strain>
    </source>
</reference>
<sequence length="260" mass="28793">MTTYTNNISLTGLRVLNTRPAEQGRLLSNAITHAGGIALACPALAIAPTKPDWFNLLPSLDSVKQAIFTSANAVTYAFNIFKHNNLLWPLHIQVTAVGKSTARQLAQYGITVTNVPTQADSEHLLALPSLQHVKQELILLFKGEGGRLLIPSVLAARGAELIELCVYQRIKPQINHEQLQAWWHNKAVDIILFTSYEAMQNIFTMFGESAHSWLRNLPCLVISQRLADAASSLGMQKIIRCSPETILDTLDQFNKGFTHE</sequence>
<dbReference type="GO" id="GO:0004852">
    <property type="term" value="F:uroporphyrinogen-III synthase activity"/>
    <property type="evidence" value="ECO:0007669"/>
    <property type="project" value="UniProtKB-UniRule"/>
</dbReference>
<keyword evidence="11" id="KW-0489">Methyltransferase</keyword>